<evidence type="ECO:0000313" key="2">
    <source>
        <dbReference type="Proteomes" id="UP001149719"/>
    </source>
</evidence>
<gene>
    <name evidence="1" type="ORF">O1D97_09640</name>
</gene>
<dbReference type="EMBL" id="JAPUBN010000015">
    <property type="protein sequence ID" value="MCZ2721904.1"/>
    <property type="molecule type" value="Genomic_DNA"/>
</dbReference>
<dbReference type="Pfam" id="PF06226">
    <property type="entry name" value="DUF1007"/>
    <property type="match status" value="1"/>
</dbReference>
<reference evidence="1" key="1">
    <citation type="submission" date="2022-12" db="EMBL/GenBank/DDBJ databases">
        <title>Marinomonas 15G1-11 sp. nov, isolated from marine algae.</title>
        <authorList>
            <person name="Butt M."/>
            <person name="Choi D.G."/>
            <person name="Kim J.M."/>
            <person name="Lee J.K."/>
            <person name="Baek J.H."/>
            <person name="Jeon C.O."/>
        </authorList>
    </citation>
    <scope>NUCLEOTIDE SEQUENCE</scope>
    <source>
        <strain evidence="1">15G1-11</strain>
    </source>
</reference>
<keyword evidence="2" id="KW-1185">Reference proteome</keyword>
<sequence length="191" mass="21674">MPLCRPFTIMIGVWLLSLASLVNAHPHVFIEGQYRVELDQTTIDRFEASWKFDLFTSSSLILEHDTNFDSQFQGKEKQIVAEKLKSFEAFDFFMKVLVDGNVVRPSSVIVSDITIQDQQILLIFSVVMPDPINLHKQTLSLSFGDDEFYFALMPPESGLLLLRGMLAETCTPNSREAEEMAIDSWADLSCD</sequence>
<evidence type="ECO:0000313" key="1">
    <source>
        <dbReference type="EMBL" id="MCZ2721904.1"/>
    </source>
</evidence>
<dbReference type="Proteomes" id="UP001149719">
    <property type="component" value="Unassembled WGS sequence"/>
</dbReference>
<dbReference type="InterPro" id="IPR010412">
    <property type="entry name" value="DUF1007"/>
</dbReference>
<proteinExistence type="predicted"/>
<comment type="caution">
    <text evidence="1">The sequence shown here is derived from an EMBL/GenBank/DDBJ whole genome shotgun (WGS) entry which is preliminary data.</text>
</comment>
<dbReference type="RefSeq" id="WP_269125081.1">
    <property type="nucleotide sequence ID" value="NZ_JAPUBN010000015.1"/>
</dbReference>
<accession>A0ABT4JWG4</accession>
<organism evidence="1 2">
    <name type="scientific">Marinomonas phaeophyticola</name>
    <dbReference type="NCBI Taxonomy" id="3004091"/>
    <lineage>
        <taxon>Bacteria</taxon>
        <taxon>Pseudomonadati</taxon>
        <taxon>Pseudomonadota</taxon>
        <taxon>Gammaproteobacteria</taxon>
        <taxon>Oceanospirillales</taxon>
        <taxon>Oceanospirillaceae</taxon>
        <taxon>Marinomonas</taxon>
    </lineage>
</organism>
<protein>
    <submittedName>
        <fullName evidence="1">DUF1007 family protein</fullName>
    </submittedName>
</protein>
<name>A0ABT4JWG4_9GAMM</name>